<evidence type="ECO:0000259" key="2">
    <source>
        <dbReference type="Pfam" id="PF01425"/>
    </source>
</evidence>
<dbReference type="PANTHER" id="PTHR11895">
    <property type="entry name" value="TRANSAMIDASE"/>
    <property type="match status" value="1"/>
</dbReference>
<reference evidence="3 4" key="1">
    <citation type="submission" date="2018-12" db="EMBL/GenBank/DDBJ databases">
        <title>Complete genome sequence of Haloplanus rallus MBLA0036.</title>
        <authorList>
            <person name="Nam Y.-d."/>
            <person name="Kang J."/>
            <person name="Chung W.-H."/>
            <person name="Park Y.S."/>
        </authorList>
    </citation>
    <scope>NUCLEOTIDE SEQUENCE [LARGE SCALE GENOMIC DNA]</scope>
    <source>
        <strain evidence="3 4">MBLA0036</strain>
    </source>
</reference>
<feature type="region of interest" description="Disordered" evidence="1">
    <location>
        <begin position="44"/>
        <end position="76"/>
    </location>
</feature>
<dbReference type="Pfam" id="PF01425">
    <property type="entry name" value="Amidase"/>
    <property type="match status" value="1"/>
</dbReference>
<dbReference type="PROSITE" id="PS00571">
    <property type="entry name" value="AMIDASES"/>
    <property type="match status" value="1"/>
</dbReference>
<dbReference type="EC" id="3.5.1.4" evidence="3"/>
<organism evidence="3 4">
    <name type="scientific">Haloplanus rallus</name>
    <dbReference type="NCBI Taxonomy" id="1816183"/>
    <lineage>
        <taxon>Archaea</taxon>
        <taxon>Methanobacteriati</taxon>
        <taxon>Methanobacteriota</taxon>
        <taxon>Stenosarchaea group</taxon>
        <taxon>Halobacteria</taxon>
        <taxon>Halobacteriales</taxon>
        <taxon>Haloferacaceae</taxon>
        <taxon>Haloplanus</taxon>
    </lineage>
</organism>
<dbReference type="NCBIfam" id="NF005565">
    <property type="entry name" value="PRK07235.1"/>
    <property type="match status" value="1"/>
</dbReference>
<dbReference type="AlphaFoldDB" id="A0A6B9FFJ1"/>
<gene>
    <name evidence="3" type="ORF">EI982_07000</name>
</gene>
<dbReference type="Gene3D" id="1.10.20.60">
    <property type="entry name" value="Glu-tRNAGln amidotransferase C subunit, N-terminal domain"/>
    <property type="match status" value="1"/>
</dbReference>
<dbReference type="Proteomes" id="UP000428325">
    <property type="component" value="Chromosome"/>
</dbReference>
<dbReference type="OrthoDB" id="7931at2157"/>
<dbReference type="InterPro" id="IPR000120">
    <property type="entry name" value="Amidase"/>
</dbReference>
<protein>
    <submittedName>
        <fullName evidence="3">Amidase</fullName>
        <ecNumber evidence="3">3.5.1.4</ecNumber>
    </submittedName>
</protein>
<dbReference type="SUPFAM" id="SSF75304">
    <property type="entry name" value="Amidase signature (AS) enzymes"/>
    <property type="match status" value="1"/>
</dbReference>
<dbReference type="EMBL" id="CP034345">
    <property type="protein sequence ID" value="QGX94553.1"/>
    <property type="molecule type" value="Genomic_DNA"/>
</dbReference>
<proteinExistence type="predicted"/>
<evidence type="ECO:0000313" key="4">
    <source>
        <dbReference type="Proteomes" id="UP000428325"/>
    </source>
</evidence>
<dbReference type="InterPro" id="IPR020556">
    <property type="entry name" value="Amidase_CS"/>
</dbReference>
<dbReference type="PANTHER" id="PTHR11895:SF170">
    <property type="entry name" value="AMIDASE"/>
    <property type="match status" value="1"/>
</dbReference>
<keyword evidence="4" id="KW-1185">Reference proteome</keyword>
<accession>A0A6B9FFJ1</accession>
<dbReference type="InterPro" id="IPR023631">
    <property type="entry name" value="Amidase_dom"/>
</dbReference>
<keyword evidence="3" id="KW-0378">Hydrolase</keyword>
<name>A0A6B9FFJ1_9EURY</name>
<evidence type="ECO:0000313" key="3">
    <source>
        <dbReference type="EMBL" id="QGX94553.1"/>
    </source>
</evidence>
<feature type="domain" description="Amidase" evidence="2">
    <location>
        <begin position="85"/>
        <end position="492"/>
    </location>
</feature>
<dbReference type="GO" id="GO:0004040">
    <property type="term" value="F:amidase activity"/>
    <property type="evidence" value="ECO:0007669"/>
    <property type="project" value="UniProtKB-EC"/>
</dbReference>
<dbReference type="Gene3D" id="3.90.1300.10">
    <property type="entry name" value="Amidase signature (AS) domain"/>
    <property type="match status" value="1"/>
</dbReference>
<evidence type="ECO:0000256" key="1">
    <source>
        <dbReference type="SAM" id="MobiDB-lite"/>
    </source>
</evidence>
<sequence length="502" mass="53848">MGIRPPSIDEIMELGRGLSLDLSKSEAEQFQRLIADSLETYETLRTHGPQVPETNRVETGRRSGSRPSPGENPNNAWITRCEISEKTGGTLSGWRIAIKDNAAVAGVEMTCASRVVEGYTPDIDATVVSRLLDEGATIIGKTNMDDMAFTIRGYPSAFGPVYNPHDDDHLAGGSSGGSAVVVATGEADAAIGSDQGGSIRIPAAHCGVVGFKPTFGLVPYTGGVGLETGIDHFGPMTETVADAAQVLTAIAGKDPNDARQPPTVPSKEYGRHLDGELTDLSIGVLSEGFAHEELDGRVEESVRGALDELSDAGATLREISVPLHADAAAIHFACIAEGVYASVQGEGLGHHHRSWYDEGWADAFGKSRRLHADEFPPEVKNILLLGKFMSESHHSTYYTRAMNLRSRLERKYNEALSDCDVLAMPTTLQTAPQDVSEWDRERRLHEPLVNLANTCAFNRTGHPALSVPVVPVDDLPVGLMLVGNHFDDETVLEAGTHVEGLV</sequence>
<dbReference type="InterPro" id="IPR036928">
    <property type="entry name" value="AS_sf"/>
</dbReference>
<dbReference type="KEGG" id="hra:EI982_07000"/>
<feature type="region of interest" description="Disordered" evidence="1">
    <location>
        <begin position="252"/>
        <end position="271"/>
    </location>
</feature>